<feature type="chain" id="PRO_5029813512" evidence="10">
    <location>
        <begin position="27"/>
        <end position="622"/>
    </location>
</feature>
<dbReference type="SMART" id="SM00369">
    <property type="entry name" value="LRR_TYP"/>
    <property type="match status" value="2"/>
</dbReference>
<proteinExistence type="predicted"/>
<feature type="compositionally biased region" description="Low complexity" evidence="8">
    <location>
        <begin position="603"/>
        <end position="615"/>
    </location>
</feature>
<evidence type="ECO:0000256" key="8">
    <source>
        <dbReference type="SAM" id="MobiDB-lite"/>
    </source>
</evidence>
<dbReference type="InterPro" id="IPR013210">
    <property type="entry name" value="LRR_N_plant-typ"/>
</dbReference>
<feature type="transmembrane region" description="Helical" evidence="9">
    <location>
        <begin position="258"/>
        <end position="280"/>
    </location>
</feature>
<dbReference type="GO" id="GO:0005524">
    <property type="term" value="F:ATP binding"/>
    <property type="evidence" value="ECO:0007669"/>
    <property type="project" value="InterPro"/>
</dbReference>
<dbReference type="SUPFAM" id="SSF56112">
    <property type="entry name" value="Protein kinase-like (PK-like)"/>
    <property type="match status" value="1"/>
</dbReference>
<dbReference type="EMBL" id="BJWL01000025">
    <property type="protein sequence ID" value="GFZ16239.1"/>
    <property type="molecule type" value="Genomic_DNA"/>
</dbReference>
<feature type="region of interest" description="Disordered" evidence="8">
    <location>
        <begin position="586"/>
        <end position="622"/>
    </location>
</feature>
<evidence type="ECO:0000256" key="7">
    <source>
        <dbReference type="ARBA" id="ARBA00023136"/>
    </source>
</evidence>
<dbReference type="GO" id="GO:0016020">
    <property type="term" value="C:membrane"/>
    <property type="evidence" value="ECO:0007669"/>
    <property type="project" value="UniProtKB-SubCell"/>
</dbReference>
<comment type="caution">
    <text evidence="12">The sequence shown here is derived from an EMBL/GenBank/DDBJ whole genome shotgun (WGS) entry which is preliminary data.</text>
</comment>
<evidence type="ECO:0000256" key="9">
    <source>
        <dbReference type="SAM" id="Phobius"/>
    </source>
</evidence>
<dbReference type="GO" id="GO:0051707">
    <property type="term" value="P:response to other organism"/>
    <property type="evidence" value="ECO:0007669"/>
    <property type="project" value="UniProtKB-ARBA"/>
</dbReference>
<dbReference type="Pfam" id="PF13855">
    <property type="entry name" value="LRR_8"/>
    <property type="match status" value="1"/>
</dbReference>
<keyword evidence="13" id="KW-1185">Reference proteome</keyword>
<keyword evidence="2" id="KW-0433">Leucine-rich repeat</keyword>
<keyword evidence="6 9" id="KW-1133">Transmembrane helix</keyword>
<dbReference type="PANTHER" id="PTHR48007">
    <property type="entry name" value="LEUCINE-RICH REPEAT RECEPTOR-LIKE PROTEIN KINASE PXC1"/>
    <property type="match status" value="1"/>
</dbReference>
<dbReference type="InterPro" id="IPR032675">
    <property type="entry name" value="LRR_dom_sf"/>
</dbReference>
<gene>
    <name evidence="12" type="ORF">Acr_25g0006480</name>
</gene>
<keyword evidence="3 9" id="KW-0812">Transmembrane</keyword>
<protein>
    <submittedName>
        <fullName evidence="12">Leucine-rich repeat protein kinase family protein</fullName>
    </submittedName>
</protein>
<evidence type="ECO:0000256" key="2">
    <source>
        <dbReference type="ARBA" id="ARBA00022614"/>
    </source>
</evidence>
<keyword evidence="5" id="KW-0677">Repeat</keyword>
<dbReference type="AlphaFoldDB" id="A0A7J0GZJ3"/>
<evidence type="ECO:0000256" key="3">
    <source>
        <dbReference type="ARBA" id="ARBA00022692"/>
    </source>
</evidence>
<dbReference type="PROSITE" id="PS50011">
    <property type="entry name" value="PROTEIN_KINASE_DOM"/>
    <property type="match status" value="1"/>
</dbReference>
<sequence>MSVKKLNQFSLSTLLTLSLLSLFSLSNPDSTTLLDFKSASDPSNSLSSWFNSSNPCSWLGVTCDPLTHRVTKLVLNGLNLTGSIQPLTRLPHLRHLSLHHNRLSTAPHNLSSWPNLKHLYLSHNLLAGKFPAGISNLRRLLRLDLSHNKFSGEIPVNELTQLPHLLTLRLDCNSFTGSLNSGESYSNSISEFNVSENKLSGEIPNWLSKFPATSFAGNRNLCGEPLPSNCSGNNRTVSSDSVQINVPSERKDGISDRVVLMIISIAAAVMATLVAITWCLHKRVYGCRERNGGVKGKSGSRGRGVVRVGEEMVRFEGCRGFTNVDELLRASAEMLGKGSVGATYKVVMDGGDVVVVKRVKGSRKRKEVDGFLREIGGLRHPHVVSLRAYYYSLDELLLVYDFLPNGSLHSLLHENRGPGRTPLDWTTRLKLASQSAQAMAFLHSHKKYPNLFHGHLTTSNILVNRLGNASVSDTGLHQLLPPPSSSNNHNAKLMQKHDVYSFGVVILEILTGKVAPSEGENRTRFLRWAESMVGENRSWEVLDFELLRYKEREEEMVALLRVALLCLGPLPRERPEMGKVHGMIEDIRRNGDSGGGNRCSGNDLSSDLSPSQSESTPNFTSS</sequence>
<evidence type="ECO:0000313" key="12">
    <source>
        <dbReference type="EMBL" id="GFZ16239.1"/>
    </source>
</evidence>
<evidence type="ECO:0000313" key="13">
    <source>
        <dbReference type="Proteomes" id="UP000585474"/>
    </source>
</evidence>
<dbReference type="InterPro" id="IPR000719">
    <property type="entry name" value="Prot_kinase_dom"/>
</dbReference>
<dbReference type="SUPFAM" id="SSF52058">
    <property type="entry name" value="L domain-like"/>
    <property type="match status" value="1"/>
</dbReference>
<organism evidence="12 13">
    <name type="scientific">Actinidia rufa</name>
    <dbReference type="NCBI Taxonomy" id="165716"/>
    <lineage>
        <taxon>Eukaryota</taxon>
        <taxon>Viridiplantae</taxon>
        <taxon>Streptophyta</taxon>
        <taxon>Embryophyta</taxon>
        <taxon>Tracheophyta</taxon>
        <taxon>Spermatophyta</taxon>
        <taxon>Magnoliopsida</taxon>
        <taxon>eudicotyledons</taxon>
        <taxon>Gunneridae</taxon>
        <taxon>Pentapetalae</taxon>
        <taxon>asterids</taxon>
        <taxon>Ericales</taxon>
        <taxon>Actinidiaceae</taxon>
        <taxon>Actinidia</taxon>
    </lineage>
</organism>
<dbReference type="PANTHER" id="PTHR48007:SF53">
    <property type="entry name" value="OS01G0711200 PROTEIN"/>
    <property type="match status" value="1"/>
</dbReference>
<dbReference type="InterPro" id="IPR003591">
    <property type="entry name" value="Leu-rich_rpt_typical-subtyp"/>
</dbReference>
<feature type="signal peptide" evidence="10">
    <location>
        <begin position="1"/>
        <end position="26"/>
    </location>
</feature>
<keyword evidence="12" id="KW-0808">Transferase</keyword>
<evidence type="ECO:0000256" key="6">
    <source>
        <dbReference type="ARBA" id="ARBA00022989"/>
    </source>
</evidence>
<evidence type="ECO:0000256" key="5">
    <source>
        <dbReference type="ARBA" id="ARBA00022737"/>
    </source>
</evidence>
<accession>A0A7J0GZJ3</accession>
<dbReference type="Pfam" id="PF07714">
    <property type="entry name" value="PK_Tyr_Ser-Thr"/>
    <property type="match status" value="1"/>
</dbReference>
<evidence type="ECO:0000256" key="4">
    <source>
        <dbReference type="ARBA" id="ARBA00022729"/>
    </source>
</evidence>
<dbReference type="InterPro" id="IPR001245">
    <property type="entry name" value="Ser-Thr/Tyr_kinase_cat_dom"/>
</dbReference>
<dbReference type="Gene3D" id="1.10.510.10">
    <property type="entry name" value="Transferase(Phosphotransferase) domain 1"/>
    <property type="match status" value="1"/>
</dbReference>
<feature type="domain" description="Protein kinase" evidence="11">
    <location>
        <begin position="329"/>
        <end position="584"/>
    </location>
</feature>
<dbReference type="Gene3D" id="3.80.10.10">
    <property type="entry name" value="Ribonuclease Inhibitor"/>
    <property type="match status" value="2"/>
</dbReference>
<dbReference type="GO" id="GO:0006952">
    <property type="term" value="P:defense response"/>
    <property type="evidence" value="ECO:0007669"/>
    <property type="project" value="UniProtKB-ARBA"/>
</dbReference>
<comment type="subcellular location">
    <subcellularLocation>
        <location evidence="1">Membrane</location>
    </subcellularLocation>
</comment>
<evidence type="ECO:0000256" key="10">
    <source>
        <dbReference type="SAM" id="SignalP"/>
    </source>
</evidence>
<dbReference type="InterPro" id="IPR001611">
    <property type="entry name" value="Leu-rich_rpt"/>
</dbReference>
<dbReference type="InterPro" id="IPR046959">
    <property type="entry name" value="PRK1-6/SRF4-like"/>
</dbReference>
<dbReference type="Pfam" id="PF00560">
    <property type="entry name" value="LRR_1"/>
    <property type="match status" value="1"/>
</dbReference>
<reference evidence="12 13" key="1">
    <citation type="submission" date="2019-07" db="EMBL/GenBank/DDBJ databases">
        <title>De Novo Assembly of kiwifruit Actinidia rufa.</title>
        <authorList>
            <person name="Sugita-Konishi S."/>
            <person name="Sato K."/>
            <person name="Mori E."/>
            <person name="Abe Y."/>
            <person name="Kisaki G."/>
            <person name="Hamano K."/>
            <person name="Suezawa K."/>
            <person name="Otani M."/>
            <person name="Fukuda T."/>
            <person name="Manabe T."/>
            <person name="Gomi K."/>
            <person name="Tabuchi M."/>
            <person name="Akimitsu K."/>
            <person name="Kataoka I."/>
        </authorList>
    </citation>
    <scope>NUCLEOTIDE SEQUENCE [LARGE SCALE GENOMIC DNA]</scope>
    <source>
        <strain evidence="13">cv. Fuchu</strain>
    </source>
</reference>
<dbReference type="OrthoDB" id="1890790at2759"/>
<dbReference type="Pfam" id="PF08263">
    <property type="entry name" value="LRRNT_2"/>
    <property type="match status" value="1"/>
</dbReference>
<evidence type="ECO:0000256" key="1">
    <source>
        <dbReference type="ARBA" id="ARBA00004370"/>
    </source>
</evidence>
<name>A0A7J0GZJ3_9ERIC</name>
<dbReference type="Proteomes" id="UP000585474">
    <property type="component" value="Unassembled WGS sequence"/>
</dbReference>
<evidence type="ECO:0000259" key="11">
    <source>
        <dbReference type="PROSITE" id="PS50011"/>
    </source>
</evidence>
<dbReference type="InterPro" id="IPR011009">
    <property type="entry name" value="Kinase-like_dom_sf"/>
</dbReference>
<keyword evidence="7 9" id="KW-0472">Membrane</keyword>
<keyword evidence="4 10" id="KW-0732">Signal</keyword>
<keyword evidence="12" id="KW-0418">Kinase</keyword>
<dbReference type="Gene3D" id="3.30.200.20">
    <property type="entry name" value="Phosphorylase Kinase, domain 1"/>
    <property type="match status" value="1"/>
</dbReference>
<dbReference type="GO" id="GO:0004672">
    <property type="term" value="F:protein kinase activity"/>
    <property type="evidence" value="ECO:0007669"/>
    <property type="project" value="InterPro"/>
</dbReference>
<dbReference type="FunFam" id="3.80.10.10:FF:000400">
    <property type="entry name" value="Nuclear pore complex protein NUP107"/>
    <property type="match status" value="1"/>
</dbReference>